<keyword evidence="2" id="KW-1185">Reference proteome</keyword>
<name>A0ABW3K143_9BACT</name>
<dbReference type="RefSeq" id="WP_377578187.1">
    <property type="nucleotide sequence ID" value="NZ_JBHTKA010000001.1"/>
</dbReference>
<evidence type="ECO:0000313" key="2">
    <source>
        <dbReference type="Proteomes" id="UP001597112"/>
    </source>
</evidence>
<sequence>MKKLFAMILATSVLYVACSDSDDVQPRPHPESISAVYLMDNEQQHNPINLVGGNSIFEYTGDKVIKRIGGFIVTNPATGLPWIYTKDVYDSVVYLNKNTIRIFAAINFEGRTIEPNEREITLEDDRPVRKITAIDLETGKRADTIFYYYDAQNRIERTEQHFDWIIITRTYTFNATGNLIKISGVIKNSGGVMYTTEETFGGYDDRPNPLKGLCLWPDYFYRSLSNNNFTTYTYIAEGAYFGVKEESRNWTLVYDSNGNVDYSK</sequence>
<dbReference type="Proteomes" id="UP001597112">
    <property type="component" value="Unassembled WGS sequence"/>
</dbReference>
<evidence type="ECO:0000313" key="1">
    <source>
        <dbReference type="EMBL" id="MFD0999546.1"/>
    </source>
</evidence>
<organism evidence="1 2">
    <name type="scientific">Ohtaekwangia kribbensis</name>
    <dbReference type="NCBI Taxonomy" id="688913"/>
    <lineage>
        <taxon>Bacteria</taxon>
        <taxon>Pseudomonadati</taxon>
        <taxon>Bacteroidota</taxon>
        <taxon>Cytophagia</taxon>
        <taxon>Cytophagales</taxon>
        <taxon>Fulvivirgaceae</taxon>
        <taxon>Ohtaekwangia</taxon>
    </lineage>
</organism>
<reference evidence="2" key="1">
    <citation type="journal article" date="2019" name="Int. J. Syst. Evol. Microbiol.">
        <title>The Global Catalogue of Microorganisms (GCM) 10K type strain sequencing project: providing services to taxonomists for standard genome sequencing and annotation.</title>
        <authorList>
            <consortium name="The Broad Institute Genomics Platform"/>
            <consortium name="The Broad Institute Genome Sequencing Center for Infectious Disease"/>
            <person name="Wu L."/>
            <person name="Ma J."/>
        </authorList>
    </citation>
    <scope>NUCLEOTIDE SEQUENCE [LARGE SCALE GENOMIC DNA]</scope>
    <source>
        <strain evidence="2">CCUG 58938</strain>
    </source>
</reference>
<comment type="caution">
    <text evidence="1">The sequence shown here is derived from an EMBL/GenBank/DDBJ whole genome shotgun (WGS) entry which is preliminary data.</text>
</comment>
<evidence type="ECO:0008006" key="3">
    <source>
        <dbReference type="Google" id="ProtNLM"/>
    </source>
</evidence>
<protein>
    <recommendedName>
        <fullName evidence="3">DUF4595 domain-containing protein</fullName>
    </recommendedName>
</protein>
<accession>A0ABW3K143</accession>
<gene>
    <name evidence="1" type="ORF">ACFQ21_09520</name>
</gene>
<proteinExistence type="predicted"/>
<dbReference type="EMBL" id="JBHTKA010000001">
    <property type="protein sequence ID" value="MFD0999546.1"/>
    <property type="molecule type" value="Genomic_DNA"/>
</dbReference>